<keyword evidence="3" id="KW-1185">Reference proteome</keyword>
<gene>
    <name evidence="2" type="ORF">ACFP2V_28390</name>
</gene>
<comment type="caution">
    <text evidence="2">The sequence shown here is derived from an EMBL/GenBank/DDBJ whole genome shotgun (WGS) entry which is preliminary data.</text>
</comment>
<evidence type="ECO:0008006" key="4">
    <source>
        <dbReference type="Google" id="ProtNLM"/>
    </source>
</evidence>
<evidence type="ECO:0000313" key="2">
    <source>
        <dbReference type="EMBL" id="MFC5673866.1"/>
    </source>
</evidence>
<dbReference type="Proteomes" id="UP001596183">
    <property type="component" value="Unassembled WGS sequence"/>
</dbReference>
<protein>
    <recommendedName>
        <fullName evidence="4">Secreted protein</fullName>
    </recommendedName>
</protein>
<evidence type="ECO:0000313" key="3">
    <source>
        <dbReference type="Proteomes" id="UP001596183"/>
    </source>
</evidence>
<sequence>MTAFGALIVSVAIGSPDDTEDKAGRERPAPTITTSSRAAENTRAPEPPAKPGQAPSFEGDGQYLVGEDIAADTYKTAGPADGLIPNCYWARHKDASGEFSSIIANGNVQGQTRVTARKGEYLEVKGCLPWKKAG</sequence>
<dbReference type="EMBL" id="JBHSPC010000096">
    <property type="protein sequence ID" value="MFC5673866.1"/>
    <property type="molecule type" value="Genomic_DNA"/>
</dbReference>
<accession>A0ABW0XU33</accession>
<proteinExistence type="predicted"/>
<evidence type="ECO:0000256" key="1">
    <source>
        <dbReference type="SAM" id="MobiDB-lite"/>
    </source>
</evidence>
<dbReference type="RefSeq" id="WP_381218156.1">
    <property type="nucleotide sequence ID" value="NZ_JBHSPC010000096.1"/>
</dbReference>
<organism evidence="2 3">
    <name type="scientific">Streptomyces incanus</name>
    <dbReference type="NCBI Taxonomy" id="887453"/>
    <lineage>
        <taxon>Bacteria</taxon>
        <taxon>Bacillati</taxon>
        <taxon>Actinomycetota</taxon>
        <taxon>Actinomycetes</taxon>
        <taxon>Kitasatosporales</taxon>
        <taxon>Streptomycetaceae</taxon>
        <taxon>Streptomyces</taxon>
    </lineage>
</organism>
<reference evidence="3" key="1">
    <citation type="journal article" date="2019" name="Int. J. Syst. Evol. Microbiol.">
        <title>The Global Catalogue of Microorganisms (GCM) 10K type strain sequencing project: providing services to taxonomists for standard genome sequencing and annotation.</title>
        <authorList>
            <consortium name="The Broad Institute Genomics Platform"/>
            <consortium name="The Broad Institute Genome Sequencing Center for Infectious Disease"/>
            <person name="Wu L."/>
            <person name="Ma J."/>
        </authorList>
    </citation>
    <scope>NUCLEOTIDE SEQUENCE [LARGE SCALE GENOMIC DNA]</scope>
    <source>
        <strain evidence="3">JCM 13852</strain>
    </source>
</reference>
<feature type="region of interest" description="Disordered" evidence="1">
    <location>
        <begin position="15"/>
        <end position="62"/>
    </location>
</feature>
<name>A0ABW0XU33_9ACTN</name>